<keyword evidence="8" id="KW-1185">Reference proteome</keyword>
<evidence type="ECO:0008006" key="9">
    <source>
        <dbReference type="Google" id="ProtNLM"/>
    </source>
</evidence>
<dbReference type="InParanoid" id="A0A0C2X6A9"/>
<sequence>MIIPITVAAPCSPNLLPPSLAKISHGEVVLIELQGSLNIECDEATDRNGQLVGILRVDETGNKPTLTIGHHFLEGKVVSLAKPIAILLRDNAEIEDCEHSQEAKPWRITALVKRKIVFSKRPMPITKQP</sequence>
<comment type="similarity">
    <text evidence="6">Belongs to the CTF8 family.</text>
</comment>
<reference evidence="7 8" key="1">
    <citation type="submission" date="2014-04" db="EMBL/GenBank/DDBJ databases">
        <title>Evolutionary Origins and Diversification of the Mycorrhizal Mutualists.</title>
        <authorList>
            <consortium name="DOE Joint Genome Institute"/>
            <consortium name="Mycorrhizal Genomics Consortium"/>
            <person name="Kohler A."/>
            <person name="Kuo A."/>
            <person name="Nagy L.G."/>
            <person name="Floudas D."/>
            <person name="Copeland A."/>
            <person name="Barry K.W."/>
            <person name="Cichocki N."/>
            <person name="Veneault-Fourrey C."/>
            <person name="LaButti K."/>
            <person name="Lindquist E.A."/>
            <person name="Lipzen A."/>
            <person name="Lundell T."/>
            <person name="Morin E."/>
            <person name="Murat C."/>
            <person name="Riley R."/>
            <person name="Ohm R."/>
            <person name="Sun H."/>
            <person name="Tunlid A."/>
            <person name="Henrissat B."/>
            <person name="Grigoriev I.V."/>
            <person name="Hibbett D.S."/>
            <person name="Martin F."/>
        </authorList>
    </citation>
    <scope>NUCLEOTIDE SEQUENCE [LARGE SCALE GENOMIC DNA]</scope>
    <source>
        <strain evidence="7 8">Koide BX008</strain>
    </source>
</reference>
<dbReference type="InterPro" id="IPR018607">
    <property type="entry name" value="Ctf8"/>
</dbReference>
<dbReference type="OrthoDB" id="121932at2759"/>
<accession>A0A0C2X6A9</accession>
<dbReference type="PANTHER" id="PTHR28605:SF1">
    <property type="entry name" value="CHROMOSOME TRANSMISSION FIDELITY FACTOR 8"/>
    <property type="match status" value="1"/>
</dbReference>
<dbReference type="GO" id="GO:0007064">
    <property type="term" value="P:mitotic sister chromatid cohesion"/>
    <property type="evidence" value="ECO:0007669"/>
    <property type="project" value="InterPro"/>
</dbReference>
<evidence type="ECO:0000313" key="8">
    <source>
        <dbReference type="Proteomes" id="UP000054549"/>
    </source>
</evidence>
<comment type="subcellular location">
    <subcellularLocation>
        <location evidence="1">Nucleus</location>
    </subcellularLocation>
</comment>
<evidence type="ECO:0000256" key="1">
    <source>
        <dbReference type="ARBA" id="ARBA00004123"/>
    </source>
</evidence>
<evidence type="ECO:0000256" key="5">
    <source>
        <dbReference type="ARBA" id="ARBA00023306"/>
    </source>
</evidence>
<dbReference type="GO" id="GO:0003677">
    <property type="term" value="F:DNA binding"/>
    <property type="evidence" value="ECO:0007669"/>
    <property type="project" value="UniProtKB-KW"/>
</dbReference>
<dbReference type="GO" id="GO:0006260">
    <property type="term" value="P:DNA replication"/>
    <property type="evidence" value="ECO:0007669"/>
    <property type="project" value="UniProtKB-KW"/>
</dbReference>
<dbReference type="HOGENOM" id="CLU_066293_2_1_1"/>
<evidence type="ECO:0000256" key="4">
    <source>
        <dbReference type="ARBA" id="ARBA00023242"/>
    </source>
</evidence>
<keyword evidence="2" id="KW-0235">DNA replication</keyword>
<dbReference type="GO" id="GO:0031390">
    <property type="term" value="C:Ctf18 RFC-like complex"/>
    <property type="evidence" value="ECO:0007669"/>
    <property type="project" value="InterPro"/>
</dbReference>
<keyword evidence="3" id="KW-0238">DNA-binding</keyword>
<dbReference type="FunCoup" id="A0A0C2X6A9">
    <property type="interactions" value="31"/>
</dbReference>
<dbReference type="EMBL" id="KN818251">
    <property type="protein sequence ID" value="KIL64273.1"/>
    <property type="molecule type" value="Genomic_DNA"/>
</dbReference>
<protein>
    <recommendedName>
        <fullName evidence="9">Chromosome transmission fidelity protein 8</fullName>
    </recommendedName>
</protein>
<organism evidence="7 8">
    <name type="scientific">Amanita muscaria (strain Koide BX008)</name>
    <dbReference type="NCBI Taxonomy" id="946122"/>
    <lineage>
        <taxon>Eukaryota</taxon>
        <taxon>Fungi</taxon>
        <taxon>Dikarya</taxon>
        <taxon>Basidiomycota</taxon>
        <taxon>Agaricomycotina</taxon>
        <taxon>Agaricomycetes</taxon>
        <taxon>Agaricomycetidae</taxon>
        <taxon>Agaricales</taxon>
        <taxon>Pluteineae</taxon>
        <taxon>Amanitaceae</taxon>
        <taxon>Amanita</taxon>
    </lineage>
</organism>
<gene>
    <name evidence="7" type="ORF">M378DRAFT_186814</name>
</gene>
<dbReference type="STRING" id="946122.A0A0C2X6A9"/>
<evidence type="ECO:0000256" key="2">
    <source>
        <dbReference type="ARBA" id="ARBA00022705"/>
    </source>
</evidence>
<evidence type="ECO:0000256" key="6">
    <source>
        <dbReference type="ARBA" id="ARBA00038447"/>
    </source>
</evidence>
<dbReference type="AlphaFoldDB" id="A0A0C2X6A9"/>
<keyword evidence="5" id="KW-0131">Cell cycle</keyword>
<evidence type="ECO:0000256" key="3">
    <source>
        <dbReference type="ARBA" id="ARBA00023125"/>
    </source>
</evidence>
<dbReference type="Pfam" id="PF09696">
    <property type="entry name" value="Ctf8"/>
    <property type="match status" value="1"/>
</dbReference>
<name>A0A0C2X6A9_AMAMK</name>
<dbReference type="PANTHER" id="PTHR28605">
    <property type="entry name" value="CTF8, CHROMOSOME TRANSMISSION FIDELITY FACTOR 8 HOMOLOG (S. CEREVISIAE)"/>
    <property type="match status" value="1"/>
</dbReference>
<proteinExistence type="inferred from homology"/>
<evidence type="ECO:0000313" key="7">
    <source>
        <dbReference type="EMBL" id="KIL64273.1"/>
    </source>
</evidence>
<keyword evidence="4" id="KW-0539">Nucleus</keyword>
<dbReference type="Proteomes" id="UP000054549">
    <property type="component" value="Unassembled WGS sequence"/>
</dbReference>